<evidence type="ECO:0000256" key="4">
    <source>
        <dbReference type="ARBA" id="ARBA00023015"/>
    </source>
</evidence>
<comment type="cofactor">
    <cofactor evidence="7">
        <name>Zn(2+)</name>
        <dbReference type="ChEBI" id="CHEBI:29105"/>
    </cofactor>
    <text evidence="7">Binds 1 zinc ion per subunit.</text>
</comment>
<protein>
    <recommendedName>
        <fullName evidence="10">Transcriptional repressor</fullName>
    </recommendedName>
</protein>
<evidence type="ECO:0000256" key="5">
    <source>
        <dbReference type="ARBA" id="ARBA00023125"/>
    </source>
</evidence>
<dbReference type="GO" id="GO:0008270">
    <property type="term" value="F:zinc ion binding"/>
    <property type="evidence" value="ECO:0007669"/>
    <property type="project" value="TreeGrafter"/>
</dbReference>
<dbReference type="InterPro" id="IPR036388">
    <property type="entry name" value="WH-like_DNA-bd_sf"/>
</dbReference>
<evidence type="ECO:0000256" key="2">
    <source>
        <dbReference type="ARBA" id="ARBA00022491"/>
    </source>
</evidence>
<accession>A0A2M8LF99</accession>
<dbReference type="Gene3D" id="1.10.10.10">
    <property type="entry name" value="Winged helix-like DNA-binding domain superfamily/Winged helix DNA-binding domain"/>
    <property type="match status" value="1"/>
</dbReference>
<dbReference type="AlphaFoldDB" id="A0A2M8LF99"/>
<dbReference type="InterPro" id="IPR036390">
    <property type="entry name" value="WH_DNA-bd_sf"/>
</dbReference>
<keyword evidence="5" id="KW-0238">DNA-binding</keyword>
<evidence type="ECO:0000313" key="9">
    <source>
        <dbReference type="Proteomes" id="UP000231152"/>
    </source>
</evidence>
<organism evidence="8 9">
    <name type="scientific">Candidatus Uhrbacteria bacterium CG10_big_fil_rev_8_21_14_0_10_48_11</name>
    <dbReference type="NCBI Taxonomy" id="1975037"/>
    <lineage>
        <taxon>Bacteria</taxon>
        <taxon>Candidatus Uhriibacteriota</taxon>
    </lineage>
</organism>
<keyword evidence="2" id="KW-0678">Repressor</keyword>
<dbReference type="Proteomes" id="UP000231152">
    <property type="component" value="Unassembled WGS sequence"/>
</dbReference>
<gene>
    <name evidence="8" type="ORF">COV04_01155</name>
</gene>
<keyword evidence="6" id="KW-0804">Transcription</keyword>
<dbReference type="Gene3D" id="3.30.1490.190">
    <property type="match status" value="1"/>
</dbReference>
<proteinExistence type="inferred from homology"/>
<evidence type="ECO:0000256" key="1">
    <source>
        <dbReference type="ARBA" id="ARBA00007957"/>
    </source>
</evidence>
<evidence type="ECO:0000256" key="6">
    <source>
        <dbReference type="ARBA" id="ARBA00023163"/>
    </source>
</evidence>
<feature type="binding site" evidence="7">
    <location>
        <position position="100"/>
    </location>
    <ligand>
        <name>Zn(2+)</name>
        <dbReference type="ChEBI" id="CHEBI:29105"/>
    </ligand>
</feature>
<dbReference type="Pfam" id="PF01475">
    <property type="entry name" value="FUR"/>
    <property type="match status" value="1"/>
</dbReference>
<feature type="binding site" evidence="7">
    <location>
        <position position="142"/>
    </location>
    <ligand>
        <name>Zn(2+)</name>
        <dbReference type="ChEBI" id="CHEBI:29105"/>
    </ligand>
</feature>
<sequence>MKASTTNKRVQEERFRKTLRAVGERATPARVALLTTLEQAGRPLSMQTILQQMKAFGTDQVTVYRSLHMLEQKGLIQRVDLRHGHTHFELAASDHHHLVCLTCGNVEDFTGCGVTSMVSRALKQSKHFVEVKQYAVELFGYCKRCYKNK</sequence>
<dbReference type="InterPro" id="IPR002481">
    <property type="entry name" value="FUR"/>
</dbReference>
<dbReference type="InterPro" id="IPR043135">
    <property type="entry name" value="Fur_C"/>
</dbReference>
<dbReference type="GO" id="GO:0000976">
    <property type="term" value="F:transcription cis-regulatory region binding"/>
    <property type="evidence" value="ECO:0007669"/>
    <property type="project" value="TreeGrafter"/>
</dbReference>
<evidence type="ECO:0000256" key="3">
    <source>
        <dbReference type="ARBA" id="ARBA00022833"/>
    </source>
</evidence>
<name>A0A2M8LF99_9BACT</name>
<dbReference type="PANTHER" id="PTHR33202:SF7">
    <property type="entry name" value="FERRIC UPTAKE REGULATION PROTEIN"/>
    <property type="match status" value="1"/>
</dbReference>
<evidence type="ECO:0000313" key="8">
    <source>
        <dbReference type="EMBL" id="PJE76120.1"/>
    </source>
</evidence>
<evidence type="ECO:0000256" key="7">
    <source>
        <dbReference type="PIRSR" id="PIRSR602481-1"/>
    </source>
</evidence>
<dbReference type="GO" id="GO:0003700">
    <property type="term" value="F:DNA-binding transcription factor activity"/>
    <property type="evidence" value="ECO:0007669"/>
    <property type="project" value="InterPro"/>
</dbReference>
<dbReference type="PANTHER" id="PTHR33202">
    <property type="entry name" value="ZINC UPTAKE REGULATION PROTEIN"/>
    <property type="match status" value="1"/>
</dbReference>
<dbReference type="SUPFAM" id="SSF46785">
    <property type="entry name" value="Winged helix' DNA-binding domain"/>
    <property type="match status" value="1"/>
</dbReference>
<dbReference type="EMBL" id="PFET01000005">
    <property type="protein sequence ID" value="PJE76120.1"/>
    <property type="molecule type" value="Genomic_DNA"/>
</dbReference>
<feature type="binding site" evidence="7">
    <location>
        <position position="103"/>
    </location>
    <ligand>
        <name>Zn(2+)</name>
        <dbReference type="ChEBI" id="CHEBI:29105"/>
    </ligand>
</feature>
<keyword evidence="4" id="KW-0805">Transcription regulation</keyword>
<dbReference type="GO" id="GO:1900376">
    <property type="term" value="P:regulation of secondary metabolite biosynthetic process"/>
    <property type="evidence" value="ECO:0007669"/>
    <property type="project" value="TreeGrafter"/>
</dbReference>
<keyword evidence="3 7" id="KW-0862">Zinc</keyword>
<feature type="binding site" evidence="7">
    <location>
        <position position="145"/>
    </location>
    <ligand>
        <name>Zn(2+)</name>
        <dbReference type="ChEBI" id="CHEBI:29105"/>
    </ligand>
</feature>
<dbReference type="GO" id="GO:0045892">
    <property type="term" value="P:negative regulation of DNA-templated transcription"/>
    <property type="evidence" value="ECO:0007669"/>
    <property type="project" value="TreeGrafter"/>
</dbReference>
<keyword evidence="7" id="KW-0479">Metal-binding</keyword>
<reference evidence="8 9" key="1">
    <citation type="submission" date="2017-09" db="EMBL/GenBank/DDBJ databases">
        <title>Depth-based differentiation of microbial function through sediment-hosted aquifers and enrichment of novel symbionts in the deep terrestrial subsurface.</title>
        <authorList>
            <person name="Probst A.J."/>
            <person name="Ladd B."/>
            <person name="Jarett J.K."/>
            <person name="Geller-Mcgrath D.E."/>
            <person name="Sieber C.M."/>
            <person name="Emerson J.B."/>
            <person name="Anantharaman K."/>
            <person name="Thomas B.C."/>
            <person name="Malmstrom R."/>
            <person name="Stieglmeier M."/>
            <person name="Klingl A."/>
            <person name="Woyke T."/>
            <person name="Ryan C.M."/>
            <person name="Banfield J.F."/>
        </authorList>
    </citation>
    <scope>NUCLEOTIDE SEQUENCE [LARGE SCALE GENOMIC DNA]</scope>
    <source>
        <strain evidence="8">CG10_big_fil_rev_8_21_14_0_10_48_11</strain>
    </source>
</reference>
<dbReference type="CDD" id="cd07153">
    <property type="entry name" value="Fur_like"/>
    <property type="match status" value="1"/>
</dbReference>
<evidence type="ECO:0008006" key="10">
    <source>
        <dbReference type="Google" id="ProtNLM"/>
    </source>
</evidence>
<comment type="caution">
    <text evidence="8">The sequence shown here is derived from an EMBL/GenBank/DDBJ whole genome shotgun (WGS) entry which is preliminary data.</text>
</comment>
<comment type="similarity">
    <text evidence="1">Belongs to the Fur family.</text>
</comment>